<feature type="transmembrane region" description="Helical" evidence="1">
    <location>
        <begin position="219"/>
        <end position="240"/>
    </location>
</feature>
<feature type="transmembrane region" description="Helical" evidence="1">
    <location>
        <begin position="190"/>
        <end position="212"/>
    </location>
</feature>
<feature type="transmembrane region" description="Helical" evidence="1">
    <location>
        <begin position="397"/>
        <end position="419"/>
    </location>
</feature>
<feature type="transmembrane region" description="Helical" evidence="1">
    <location>
        <begin position="246"/>
        <end position="264"/>
    </location>
</feature>
<feature type="transmembrane region" description="Helical" evidence="1">
    <location>
        <begin position="18"/>
        <end position="36"/>
    </location>
</feature>
<accession>A0A1W2DX49</accession>
<dbReference type="Gene3D" id="1.20.210.10">
    <property type="entry name" value="Cytochrome c oxidase-like, subunit I domain"/>
    <property type="match status" value="2"/>
</dbReference>
<proteinExistence type="predicted"/>
<name>A0A1W2DX49_9SPHI</name>
<evidence type="ECO:0000256" key="1">
    <source>
        <dbReference type="SAM" id="Phobius"/>
    </source>
</evidence>
<feature type="transmembrane region" description="Helical" evidence="1">
    <location>
        <begin position="285"/>
        <end position="305"/>
    </location>
</feature>
<dbReference type="STRING" id="475255.SAMN04488101_108198"/>
<dbReference type="Proteomes" id="UP000192678">
    <property type="component" value="Unassembled WGS sequence"/>
</dbReference>
<keyword evidence="1" id="KW-0812">Transmembrane</keyword>
<reference evidence="2 3" key="1">
    <citation type="submission" date="2017-04" db="EMBL/GenBank/DDBJ databases">
        <authorList>
            <person name="Afonso C.L."/>
            <person name="Miller P.J."/>
            <person name="Scott M.A."/>
            <person name="Spackman E."/>
            <person name="Goraichik I."/>
            <person name="Dimitrov K.M."/>
            <person name="Suarez D.L."/>
            <person name="Swayne D.E."/>
        </authorList>
    </citation>
    <scope>NUCLEOTIDE SEQUENCE [LARGE SCALE GENOMIC DNA]</scope>
    <source>
        <strain evidence="2 3">DSM 19625</strain>
    </source>
</reference>
<sequence>MSTIGHNNPLYKIVSTHYLIAGLFFLVLAGMLLFSLEALSGHYFQPKILAMTHTAALGWGSMIIFGALYQLLPVILETKLYSIKLAWASITFFVPGIVLLVYCFWIFDPGMYMQIAGVLVFTAIILFNLNVFFTVKYKKQESIFQEFIITACLWLTLTALLGLLMVFNFQYSFLQKDHLHFLRLHAHMGIAGWFLMLIIGVSAKLLPMFLISEYEKKHLLLFAYYCINAALLLFLLDGYLHGINGYTYFVWLLGVTGVCFYLFYIFRCFQSRIRKDVDLPMVKSLFSFVFLAAGILILPFILYYHLKNDAFAVNLSTLYGSLIFMGWISLLILGQTFKTLPYIVWVKHYEQLTGKVKTPLPSDLINKGLLYAQSFAFLLFLLAFISGFLFSSFTLKSIAAGSLAVTALSYFAHLIVLLLHQTKTEDYDHI</sequence>
<evidence type="ECO:0000313" key="3">
    <source>
        <dbReference type="Proteomes" id="UP000192678"/>
    </source>
</evidence>
<keyword evidence="1" id="KW-1133">Transmembrane helix</keyword>
<dbReference type="RefSeq" id="WP_084290290.1">
    <property type="nucleotide sequence ID" value="NZ_FWYB01000008.1"/>
</dbReference>
<feature type="transmembrane region" description="Helical" evidence="1">
    <location>
        <begin position="85"/>
        <end position="107"/>
    </location>
</feature>
<protein>
    <recommendedName>
        <fullName evidence="4">Cytochrome C and Quinol oxidase polypeptide I</fullName>
    </recommendedName>
</protein>
<keyword evidence="3" id="KW-1185">Reference proteome</keyword>
<dbReference type="EMBL" id="FWYB01000008">
    <property type="protein sequence ID" value="SMD01646.1"/>
    <property type="molecule type" value="Genomic_DNA"/>
</dbReference>
<dbReference type="OrthoDB" id="5245199at2"/>
<feature type="transmembrane region" description="Helical" evidence="1">
    <location>
        <begin position="56"/>
        <end position="76"/>
    </location>
</feature>
<feature type="transmembrane region" description="Helical" evidence="1">
    <location>
        <begin position="113"/>
        <end position="135"/>
    </location>
</feature>
<evidence type="ECO:0008006" key="4">
    <source>
        <dbReference type="Google" id="ProtNLM"/>
    </source>
</evidence>
<organism evidence="2 3">
    <name type="scientific">Pedobacter nyackensis</name>
    <dbReference type="NCBI Taxonomy" id="475255"/>
    <lineage>
        <taxon>Bacteria</taxon>
        <taxon>Pseudomonadati</taxon>
        <taxon>Bacteroidota</taxon>
        <taxon>Sphingobacteriia</taxon>
        <taxon>Sphingobacteriales</taxon>
        <taxon>Sphingobacteriaceae</taxon>
        <taxon>Pedobacter</taxon>
    </lineage>
</organism>
<gene>
    <name evidence="2" type="ORF">SAMN04488101_108198</name>
</gene>
<dbReference type="AlphaFoldDB" id="A0A1W2DX49"/>
<feature type="transmembrane region" description="Helical" evidence="1">
    <location>
        <begin position="311"/>
        <end position="333"/>
    </location>
</feature>
<evidence type="ECO:0000313" key="2">
    <source>
        <dbReference type="EMBL" id="SMD01646.1"/>
    </source>
</evidence>
<keyword evidence="1" id="KW-0472">Membrane</keyword>
<feature type="transmembrane region" description="Helical" evidence="1">
    <location>
        <begin position="147"/>
        <end position="170"/>
    </location>
</feature>
<feature type="transmembrane region" description="Helical" evidence="1">
    <location>
        <begin position="369"/>
        <end position="391"/>
    </location>
</feature>
<dbReference type="InterPro" id="IPR036927">
    <property type="entry name" value="Cyt_c_oxase-like_su1_sf"/>
</dbReference>